<dbReference type="InterPro" id="IPR016032">
    <property type="entry name" value="Sig_transdc_resp-reg_C-effctor"/>
</dbReference>
<dbReference type="SUPFAM" id="SSF46894">
    <property type="entry name" value="C-terminal effector domain of the bipartite response regulators"/>
    <property type="match status" value="1"/>
</dbReference>
<dbReference type="AlphaFoldDB" id="A0A366XAI8"/>
<feature type="domain" description="Response regulatory" evidence="5">
    <location>
        <begin position="4"/>
        <end position="120"/>
    </location>
</feature>
<dbReference type="InterPro" id="IPR000792">
    <property type="entry name" value="Tscrpt_reg_LuxR_C"/>
</dbReference>
<keyword evidence="1 3" id="KW-0597">Phosphoprotein</keyword>
<evidence type="ECO:0000259" key="5">
    <source>
        <dbReference type="PROSITE" id="PS50110"/>
    </source>
</evidence>
<evidence type="ECO:0000256" key="1">
    <source>
        <dbReference type="ARBA" id="ARBA00022553"/>
    </source>
</evidence>
<dbReference type="SUPFAM" id="SSF52172">
    <property type="entry name" value="CheY-like"/>
    <property type="match status" value="1"/>
</dbReference>
<feature type="domain" description="HTH luxR-type" evidence="4">
    <location>
        <begin position="134"/>
        <end position="199"/>
    </location>
</feature>
<dbReference type="InterPro" id="IPR011006">
    <property type="entry name" value="CheY-like_superfamily"/>
</dbReference>
<dbReference type="OrthoDB" id="3679796at2"/>
<dbReference type="PANTHER" id="PTHR45566:SF2">
    <property type="entry name" value="NARL SUBFAMILY"/>
    <property type="match status" value="1"/>
</dbReference>
<dbReference type="Pfam" id="PF00196">
    <property type="entry name" value="GerE"/>
    <property type="match status" value="1"/>
</dbReference>
<protein>
    <submittedName>
        <fullName evidence="6">DNA-binding response regulator</fullName>
    </submittedName>
</protein>
<dbReference type="PRINTS" id="PR00038">
    <property type="entry name" value="HTHLUXR"/>
</dbReference>
<dbReference type="CDD" id="cd06170">
    <property type="entry name" value="LuxR_C_like"/>
    <property type="match status" value="1"/>
</dbReference>
<dbReference type="Gene3D" id="1.10.10.10">
    <property type="entry name" value="Winged helix-like DNA-binding domain superfamily/Winged helix DNA-binding domain"/>
    <property type="match status" value="1"/>
</dbReference>
<evidence type="ECO:0000256" key="3">
    <source>
        <dbReference type="PROSITE-ProRule" id="PRU00169"/>
    </source>
</evidence>
<dbReference type="InterPro" id="IPR051015">
    <property type="entry name" value="EvgA-like"/>
</dbReference>
<evidence type="ECO:0000259" key="4">
    <source>
        <dbReference type="PROSITE" id="PS50043"/>
    </source>
</evidence>
<accession>A0A366XAI8</accession>
<dbReference type="PROSITE" id="PS50110">
    <property type="entry name" value="RESPONSE_REGULATORY"/>
    <property type="match status" value="1"/>
</dbReference>
<evidence type="ECO:0000313" key="6">
    <source>
        <dbReference type="EMBL" id="RBW62295.1"/>
    </source>
</evidence>
<dbReference type="SMART" id="SM00421">
    <property type="entry name" value="HTH_LUXR"/>
    <property type="match status" value="1"/>
</dbReference>
<feature type="modified residue" description="4-aspartylphosphate" evidence="3">
    <location>
        <position position="55"/>
    </location>
</feature>
<dbReference type="EMBL" id="QOCE01000003">
    <property type="protein sequence ID" value="RBW62295.1"/>
    <property type="molecule type" value="Genomic_DNA"/>
</dbReference>
<dbReference type="GO" id="GO:0000160">
    <property type="term" value="P:phosphorelay signal transduction system"/>
    <property type="evidence" value="ECO:0007669"/>
    <property type="project" value="InterPro"/>
</dbReference>
<dbReference type="InterPro" id="IPR001789">
    <property type="entry name" value="Sig_transdc_resp-reg_receiver"/>
</dbReference>
<gene>
    <name evidence="6" type="ORF">DS909_00805</name>
</gene>
<dbReference type="Pfam" id="PF00072">
    <property type="entry name" value="Response_reg"/>
    <property type="match status" value="1"/>
</dbReference>
<keyword evidence="2 6" id="KW-0238">DNA-binding</keyword>
<dbReference type="Gene3D" id="3.40.50.2300">
    <property type="match status" value="1"/>
</dbReference>
<evidence type="ECO:0000313" key="7">
    <source>
        <dbReference type="Proteomes" id="UP000252706"/>
    </source>
</evidence>
<reference evidence="6 7" key="1">
    <citation type="submission" date="2018-07" db="EMBL/GenBank/DDBJ databases">
        <title>Modular assembly of carbohydrate-degrading microbial communities in the ocean.</title>
        <authorList>
            <person name="Enke T.N."/>
            <person name="Datta M.S."/>
            <person name="Schwartzman J.A."/>
            <person name="Cermak N."/>
            <person name="Schmitz D.A."/>
            <person name="Barrere J."/>
            <person name="Cordero O.X."/>
        </authorList>
    </citation>
    <scope>NUCLEOTIDE SEQUENCE [LARGE SCALE GENOMIC DNA]</scope>
    <source>
        <strain evidence="6 7">C3M10</strain>
    </source>
</reference>
<dbReference type="GO" id="GO:0003677">
    <property type="term" value="F:DNA binding"/>
    <property type="evidence" value="ECO:0007669"/>
    <property type="project" value="UniProtKB-KW"/>
</dbReference>
<dbReference type="PROSITE" id="PS50043">
    <property type="entry name" value="HTH_LUXR_2"/>
    <property type="match status" value="1"/>
</dbReference>
<dbReference type="PANTHER" id="PTHR45566">
    <property type="entry name" value="HTH-TYPE TRANSCRIPTIONAL REGULATOR YHJB-RELATED"/>
    <property type="match status" value="1"/>
</dbReference>
<dbReference type="InterPro" id="IPR058245">
    <property type="entry name" value="NreC/VraR/RcsB-like_REC"/>
</dbReference>
<dbReference type="InterPro" id="IPR036388">
    <property type="entry name" value="WH-like_DNA-bd_sf"/>
</dbReference>
<comment type="caution">
    <text evidence="6">The sequence shown here is derived from an EMBL/GenBank/DDBJ whole genome shotgun (WGS) entry which is preliminary data.</text>
</comment>
<dbReference type="Proteomes" id="UP000252706">
    <property type="component" value="Unassembled WGS sequence"/>
</dbReference>
<organism evidence="6 7">
    <name type="scientific">Phaeobacter gallaeciensis</name>
    <dbReference type="NCBI Taxonomy" id="60890"/>
    <lineage>
        <taxon>Bacteria</taxon>
        <taxon>Pseudomonadati</taxon>
        <taxon>Pseudomonadota</taxon>
        <taxon>Alphaproteobacteria</taxon>
        <taxon>Rhodobacterales</taxon>
        <taxon>Roseobacteraceae</taxon>
        <taxon>Phaeobacter</taxon>
    </lineage>
</organism>
<name>A0A366XAI8_9RHOB</name>
<dbReference type="GO" id="GO:0006355">
    <property type="term" value="P:regulation of DNA-templated transcription"/>
    <property type="evidence" value="ECO:0007669"/>
    <property type="project" value="InterPro"/>
</dbReference>
<evidence type="ECO:0000256" key="2">
    <source>
        <dbReference type="ARBA" id="ARBA00023125"/>
    </source>
</evidence>
<dbReference type="CDD" id="cd17535">
    <property type="entry name" value="REC_NarL-like"/>
    <property type="match status" value="1"/>
</dbReference>
<proteinExistence type="predicted"/>
<dbReference type="SMART" id="SM00448">
    <property type="entry name" value="REC"/>
    <property type="match status" value="1"/>
</dbReference>
<sequence length="201" mass="21900">MTMRVLIADDHDLVREAIASLLVQEGIENVETVSDLSEAITRVNETGTFDLVLLDYKMPGMNGLEGLTKMKVANDGKPVALLSGNMSRAAVQDAIDQGAAGYVPKTMSSMSLSNAVKFMIAGETFAPYNFMQEPDSAVGNLSTRETEVLRGLCDGLSNKEIARDLDLQEATIKLHVKTLCRKLEARNRTHAAMIARDQNLL</sequence>